<proteinExistence type="predicted"/>
<dbReference type="Proteomes" id="UP001303046">
    <property type="component" value="Unassembled WGS sequence"/>
</dbReference>
<gene>
    <name evidence="3" type="primary">Necator_chrV.g20678</name>
    <name evidence="3" type="ORF">RB195_015885</name>
</gene>
<sequence>MDGCAGPIPPRPSMRQTRLLLLSIDSADPLPSRARALNSFGTIVVSSANDRYVCSDTSSPVHDVMVCECLVEPPLFHLPPPPDLSLIWHLISDEKYEPPTDCEWSPFISISDVSSRIPLAPLTSHSLIIISLIAVLTLLSLCTLVICRIKRGRTRRAKTKSTSSDGILTAGDNVWTYNSMKNSCSGSAGMLVYKGTSHNAAYQNTPGTIRSFVPTSMEATSVRPCTAATLRLHPKENSAAYHTVGRYQTSPTEFYEEIPSDGYIGSYPYNTKCRSAVAIHPSPSFNHGTTSCRRPPPTCKPPPIPAPIISNEYTPNGSDEGSIDRELARIPVDSPPLPRWEENERQSGGEGRESGYGTAPSRQWKSPQGRMDDVSRTPGYVLSQAPNVHSMTYV</sequence>
<feature type="compositionally biased region" description="Pro residues" evidence="1">
    <location>
        <begin position="294"/>
        <end position="306"/>
    </location>
</feature>
<feature type="compositionally biased region" description="Polar residues" evidence="1">
    <location>
        <begin position="384"/>
        <end position="394"/>
    </location>
</feature>
<name>A0ABR1E6L1_NECAM</name>
<reference evidence="3 4" key="1">
    <citation type="submission" date="2023-08" db="EMBL/GenBank/DDBJ databases">
        <title>A Necator americanus chromosomal reference genome.</title>
        <authorList>
            <person name="Ilik V."/>
            <person name="Petrzelkova K.J."/>
            <person name="Pardy F."/>
            <person name="Fuh T."/>
            <person name="Niatou-Singa F.S."/>
            <person name="Gouil Q."/>
            <person name="Baker L."/>
            <person name="Ritchie M.E."/>
            <person name="Jex A.R."/>
            <person name="Gazzola D."/>
            <person name="Li H."/>
            <person name="Toshio Fujiwara R."/>
            <person name="Zhan B."/>
            <person name="Aroian R.V."/>
            <person name="Pafco B."/>
            <person name="Schwarz E.M."/>
        </authorList>
    </citation>
    <scope>NUCLEOTIDE SEQUENCE [LARGE SCALE GENOMIC DNA]</scope>
    <source>
        <strain evidence="3 4">Aroian</strain>
        <tissue evidence="3">Whole animal</tissue>
    </source>
</reference>
<feature type="region of interest" description="Disordered" evidence="1">
    <location>
        <begin position="285"/>
        <end position="394"/>
    </location>
</feature>
<feature type="transmembrane region" description="Helical" evidence="2">
    <location>
        <begin position="127"/>
        <end position="147"/>
    </location>
</feature>
<evidence type="ECO:0000313" key="3">
    <source>
        <dbReference type="EMBL" id="KAK6758337.1"/>
    </source>
</evidence>
<keyword evidence="4" id="KW-1185">Reference proteome</keyword>
<keyword evidence="2" id="KW-0812">Transmembrane</keyword>
<accession>A0ABR1E6L1</accession>
<evidence type="ECO:0000256" key="1">
    <source>
        <dbReference type="SAM" id="MobiDB-lite"/>
    </source>
</evidence>
<dbReference type="EMBL" id="JAVFWL010000005">
    <property type="protein sequence ID" value="KAK6758337.1"/>
    <property type="molecule type" value="Genomic_DNA"/>
</dbReference>
<evidence type="ECO:0000256" key="2">
    <source>
        <dbReference type="SAM" id="Phobius"/>
    </source>
</evidence>
<comment type="caution">
    <text evidence="3">The sequence shown here is derived from an EMBL/GenBank/DDBJ whole genome shotgun (WGS) entry which is preliminary data.</text>
</comment>
<keyword evidence="2" id="KW-0472">Membrane</keyword>
<protein>
    <submittedName>
        <fullName evidence="3">Uncharacterized protein</fullName>
    </submittedName>
</protein>
<evidence type="ECO:0000313" key="4">
    <source>
        <dbReference type="Proteomes" id="UP001303046"/>
    </source>
</evidence>
<organism evidence="3 4">
    <name type="scientific">Necator americanus</name>
    <name type="common">Human hookworm</name>
    <dbReference type="NCBI Taxonomy" id="51031"/>
    <lineage>
        <taxon>Eukaryota</taxon>
        <taxon>Metazoa</taxon>
        <taxon>Ecdysozoa</taxon>
        <taxon>Nematoda</taxon>
        <taxon>Chromadorea</taxon>
        <taxon>Rhabditida</taxon>
        <taxon>Rhabditina</taxon>
        <taxon>Rhabditomorpha</taxon>
        <taxon>Strongyloidea</taxon>
        <taxon>Ancylostomatidae</taxon>
        <taxon>Bunostominae</taxon>
        <taxon>Necator</taxon>
    </lineage>
</organism>
<keyword evidence="2" id="KW-1133">Transmembrane helix</keyword>
<feature type="compositionally biased region" description="Basic and acidic residues" evidence="1">
    <location>
        <begin position="339"/>
        <end position="353"/>
    </location>
</feature>